<evidence type="ECO:0000313" key="2">
    <source>
        <dbReference type="Proteomes" id="UP001469553"/>
    </source>
</evidence>
<reference evidence="1 2" key="1">
    <citation type="submission" date="2021-06" db="EMBL/GenBank/DDBJ databases">
        <authorList>
            <person name="Palmer J.M."/>
        </authorList>
    </citation>
    <scope>NUCLEOTIDE SEQUENCE [LARGE SCALE GENOMIC DNA]</scope>
    <source>
        <strain evidence="1 2">AS_MEX2019</strain>
        <tissue evidence="1">Muscle</tissue>
    </source>
</reference>
<accession>A0ABV0ZHI8</accession>
<comment type="caution">
    <text evidence="1">The sequence shown here is derived from an EMBL/GenBank/DDBJ whole genome shotgun (WGS) entry which is preliminary data.</text>
</comment>
<protein>
    <submittedName>
        <fullName evidence="1">Uncharacterized protein</fullName>
    </submittedName>
</protein>
<keyword evidence="2" id="KW-1185">Reference proteome</keyword>
<gene>
    <name evidence="1" type="ORF">AMECASPLE_031270</name>
</gene>
<proteinExistence type="predicted"/>
<organism evidence="1 2">
    <name type="scientific">Ameca splendens</name>
    <dbReference type="NCBI Taxonomy" id="208324"/>
    <lineage>
        <taxon>Eukaryota</taxon>
        <taxon>Metazoa</taxon>
        <taxon>Chordata</taxon>
        <taxon>Craniata</taxon>
        <taxon>Vertebrata</taxon>
        <taxon>Euteleostomi</taxon>
        <taxon>Actinopterygii</taxon>
        <taxon>Neopterygii</taxon>
        <taxon>Teleostei</taxon>
        <taxon>Neoteleostei</taxon>
        <taxon>Acanthomorphata</taxon>
        <taxon>Ovalentaria</taxon>
        <taxon>Atherinomorphae</taxon>
        <taxon>Cyprinodontiformes</taxon>
        <taxon>Goodeidae</taxon>
        <taxon>Ameca</taxon>
    </lineage>
</organism>
<name>A0ABV0ZHI8_9TELE</name>
<evidence type="ECO:0000313" key="1">
    <source>
        <dbReference type="EMBL" id="MEQ2304818.1"/>
    </source>
</evidence>
<dbReference type="EMBL" id="JAHRIP010060286">
    <property type="protein sequence ID" value="MEQ2304818.1"/>
    <property type="molecule type" value="Genomic_DNA"/>
</dbReference>
<dbReference type="Proteomes" id="UP001469553">
    <property type="component" value="Unassembled WGS sequence"/>
</dbReference>
<sequence length="101" mass="11287">MSPDHLCKLRAENGPDVVLDSSRIEVFRGRTYLWSSIHHNISTDYYMYKATEPNLFQAGAIKTKAKRKIPSRIWRSPSAPAPSETSELLVSAARGLNVVVS</sequence>